<feature type="compositionally biased region" description="Polar residues" evidence="1">
    <location>
        <begin position="40"/>
        <end position="93"/>
    </location>
</feature>
<comment type="caution">
    <text evidence="2">The sequence shown here is derived from an EMBL/GenBank/DDBJ whole genome shotgun (WGS) entry which is preliminary data.</text>
</comment>
<evidence type="ECO:0000313" key="3">
    <source>
        <dbReference type="Proteomes" id="UP000287166"/>
    </source>
</evidence>
<evidence type="ECO:0000313" key="2">
    <source>
        <dbReference type="EMBL" id="GBE81530.1"/>
    </source>
</evidence>
<reference evidence="2 3" key="1">
    <citation type="journal article" date="2018" name="Sci. Rep.">
        <title>Genome sequence of the cauliflower mushroom Sparassis crispa (Hanabiratake) and its association with beneficial usage.</title>
        <authorList>
            <person name="Kiyama R."/>
            <person name="Furutani Y."/>
            <person name="Kawaguchi K."/>
            <person name="Nakanishi T."/>
        </authorList>
    </citation>
    <scope>NUCLEOTIDE SEQUENCE [LARGE SCALE GENOMIC DNA]</scope>
</reference>
<feature type="compositionally biased region" description="Basic and acidic residues" evidence="1">
    <location>
        <begin position="751"/>
        <end position="761"/>
    </location>
</feature>
<feature type="compositionally biased region" description="Basic residues" evidence="1">
    <location>
        <begin position="649"/>
        <end position="660"/>
    </location>
</feature>
<dbReference type="RefSeq" id="XP_027612443.1">
    <property type="nucleotide sequence ID" value="XM_027756642.1"/>
</dbReference>
<feature type="compositionally biased region" description="Basic and acidic residues" evidence="1">
    <location>
        <begin position="443"/>
        <end position="452"/>
    </location>
</feature>
<dbReference type="InParanoid" id="A0A401GH69"/>
<feature type="compositionally biased region" description="Low complexity" evidence="1">
    <location>
        <begin position="107"/>
        <end position="121"/>
    </location>
</feature>
<feature type="compositionally biased region" description="Basic and acidic residues" evidence="1">
    <location>
        <begin position="413"/>
        <end position="428"/>
    </location>
</feature>
<keyword evidence="3" id="KW-1185">Reference proteome</keyword>
<feature type="region of interest" description="Disordered" evidence="1">
    <location>
        <begin position="643"/>
        <end position="777"/>
    </location>
</feature>
<feature type="region of interest" description="Disordered" evidence="1">
    <location>
        <begin position="333"/>
        <end position="474"/>
    </location>
</feature>
<dbReference type="Proteomes" id="UP000287166">
    <property type="component" value="Unassembled WGS sequence"/>
</dbReference>
<feature type="compositionally biased region" description="Basic and acidic residues" evidence="1">
    <location>
        <begin position="137"/>
        <end position="183"/>
    </location>
</feature>
<feature type="region of interest" description="Disordered" evidence="1">
    <location>
        <begin position="791"/>
        <end position="846"/>
    </location>
</feature>
<dbReference type="AlphaFoldDB" id="A0A401GH69"/>
<dbReference type="STRING" id="139825.A0A401GH69"/>
<feature type="region of interest" description="Disordered" evidence="1">
    <location>
        <begin position="1"/>
        <end position="294"/>
    </location>
</feature>
<feature type="compositionally biased region" description="Polar residues" evidence="1">
    <location>
        <begin position="201"/>
        <end position="215"/>
    </location>
</feature>
<feature type="compositionally biased region" description="Low complexity" evidence="1">
    <location>
        <begin position="691"/>
        <end position="715"/>
    </location>
</feature>
<feature type="compositionally biased region" description="Low complexity" evidence="1">
    <location>
        <begin position="457"/>
        <end position="471"/>
    </location>
</feature>
<feature type="compositionally biased region" description="Polar residues" evidence="1">
    <location>
        <begin position="812"/>
        <end position="831"/>
    </location>
</feature>
<organism evidence="2 3">
    <name type="scientific">Sparassis crispa</name>
    <dbReference type="NCBI Taxonomy" id="139825"/>
    <lineage>
        <taxon>Eukaryota</taxon>
        <taxon>Fungi</taxon>
        <taxon>Dikarya</taxon>
        <taxon>Basidiomycota</taxon>
        <taxon>Agaricomycotina</taxon>
        <taxon>Agaricomycetes</taxon>
        <taxon>Polyporales</taxon>
        <taxon>Sparassidaceae</taxon>
        <taxon>Sparassis</taxon>
    </lineage>
</organism>
<evidence type="ECO:0000256" key="1">
    <source>
        <dbReference type="SAM" id="MobiDB-lite"/>
    </source>
</evidence>
<dbReference type="GeneID" id="38778447"/>
<protein>
    <submittedName>
        <fullName evidence="2">Uncharacterized protein</fullName>
    </submittedName>
</protein>
<feature type="compositionally biased region" description="Low complexity" evidence="1">
    <location>
        <begin position="391"/>
        <end position="405"/>
    </location>
</feature>
<dbReference type="OrthoDB" id="3215534at2759"/>
<feature type="compositionally biased region" description="Basic and acidic residues" evidence="1">
    <location>
        <begin position="256"/>
        <end position="275"/>
    </location>
</feature>
<feature type="compositionally biased region" description="Low complexity" evidence="1">
    <location>
        <begin position="20"/>
        <end position="34"/>
    </location>
</feature>
<proteinExistence type="predicted"/>
<name>A0A401GH69_9APHY</name>
<feature type="compositionally biased region" description="Polar residues" evidence="1">
    <location>
        <begin position="338"/>
        <end position="348"/>
    </location>
</feature>
<sequence length="1022" mass="112097">MSSDSSRESSPARRRPPSPGSDSNQSASSGGSSQPRHEPSASSGFQQYAGTSASAFQSSAGTSAYQPPAGTSLSAFKSSPYTYSAKSTTTTPILRQPVGFGGTVPKASSTYSASATAAPATEHTPDQGTAATSSSKSKSEKTSKSKDKEKVKSASSGKGKEKAKPSSSHRGREKEKETARHPSDGLPSGAPPVRKGVVPSANKTTFRVHNYTNDPSAARPSPVPTDGPYKSDYRAVPAPHGREAAHPTTANPDLEQEPRRSYYRHDYERQRDNAPARRRAKVAAAENDAPVPVPTPALIEVTSPTPIVPPSPTSVPAAAHGYAYPPTPASAYSPATPVTHSHAQVSTSSHRHRHASPTGYARVSTPAPAHVQTPSRTYARTPGLTSEPMQAYATPSSMSSPTPAYSQPPTPMADRRSFDHSKPLEDSYRPSSPPSNRAYSTPERYHGTDSHAHSSHSHYPSTSPSKSYVPHTPVPPSLPPLASITSQQPIRYLRVLTLLIEDNRNGQTENQLAELRVELRESPDGCYLADAKDICDALQSSPSRIDGSAKVFTMRGKYRHYFLRLTSEGEMECSPVNLTVTMDRTIEIFIEDNPMPGASSHLRLPSLVERDMLTPITDPMKTPSPAANSQLMAPLRVDMVAEREYSDQRHRKHRKRHRSSSSRSIDYPALHYPSHEPPPRSLESTPFSHASSPPISSSYSYMSSPQPSPTSQTSSLPQAAYLAPTSPHSAQAGMRHKSPTAFGTTPTQQDHLGHQYDESYQRRPSSPKRPRIDHAHLGVSNDARYAWDDSRTRSTLSSSLAPPTSMIPVNPRSDSTSMLTPQSEGNRTPSSHGRIPTSHERTPSTHEWTRTYYDRSYSSHERSNAPIPSELVAESTTAMVDSVGAYLRSIVSQEPQWQTFVDMRNRICRMSELLEQYRYMKRMFDRFVSQYTPSDLKDAPSVQITRAQVLKAYNLPTSWGDNCMEVLSLVALYGPNGKRYEDRRVVDMFDEVPPVTTKLQLEKFLALLRECHSRWTIDHPEF</sequence>
<accession>A0A401GH69</accession>
<feature type="compositionally biased region" description="Polar residues" evidence="1">
    <location>
        <begin position="372"/>
        <end position="388"/>
    </location>
</feature>
<dbReference type="EMBL" id="BFAD01000003">
    <property type="protein sequence ID" value="GBE81530.1"/>
    <property type="molecule type" value="Genomic_DNA"/>
</dbReference>
<gene>
    <name evidence="2" type="ORF">SCP_0312590</name>
</gene>
<feature type="compositionally biased region" description="Basic and acidic residues" evidence="1">
    <location>
        <begin position="837"/>
        <end position="846"/>
    </location>
</feature>
<feature type="compositionally biased region" description="Basic and acidic residues" evidence="1">
    <location>
        <begin position="1"/>
        <end position="11"/>
    </location>
</feature>
<feature type="compositionally biased region" description="Polar residues" evidence="1">
    <location>
        <begin position="741"/>
        <end position="750"/>
    </location>
</feature>